<evidence type="ECO:0000313" key="8">
    <source>
        <dbReference type="Ensembl" id="ENSRFEP00010023868.1"/>
    </source>
</evidence>
<reference evidence="8 9" key="1">
    <citation type="journal article" date="2015" name="Annu Rev Anim Biosci">
        <title>The Genome 10K Project: a way forward.</title>
        <authorList>
            <person name="Koepfli K.P."/>
            <person name="Paten B."/>
            <person name="O'Brien S.J."/>
            <person name="Koepfli K.P."/>
            <person name="Paten B."/>
            <person name="Antunes A."/>
            <person name="Belov K."/>
            <person name="Bustamante C."/>
            <person name="Castoe T.A."/>
            <person name="Clawson H."/>
            <person name="Crawford A.J."/>
            <person name="Diekhans M."/>
            <person name="Distel D."/>
            <person name="Durbin R."/>
            <person name="Earl D."/>
            <person name="Fujita M.K."/>
            <person name="Gamble T."/>
            <person name="Georges A."/>
            <person name="Gemmell N."/>
            <person name="Gilbert M.T."/>
            <person name="Graves J.M."/>
            <person name="Green R.E."/>
            <person name="Hickey G."/>
            <person name="Jarvis E.D."/>
            <person name="Johnson W."/>
            <person name="Komissarov A."/>
            <person name="Korf I."/>
            <person name="Kuhn R."/>
            <person name="Larkin D.M."/>
            <person name="Lewin H."/>
            <person name="Lopez J.V."/>
            <person name="Ma J."/>
            <person name="Marques-Bonet T."/>
            <person name="Miller W."/>
            <person name="Murphy R."/>
            <person name="Pevzner P."/>
            <person name="Shapiro B."/>
            <person name="Steiner C."/>
            <person name="Tamazian G."/>
            <person name="Venkatesh B."/>
            <person name="Wang J."/>
            <person name="Wayne R."/>
            <person name="Wiley E."/>
            <person name="Yang H."/>
            <person name="Zhang G."/>
            <person name="Haussler D."/>
            <person name="Ryder O."/>
            <person name="O'Brien S.J."/>
        </authorList>
    </citation>
    <scope>NUCLEOTIDE SEQUENCE</scope>
</reference>
<keyword evidence="2 6" id="KW-0808">Transferase</keyword>
<keyword evidence="6" id="KW-0460">Magnesium</keyword>
<dbReference type="Gene3D" id="3.30.1110.10">
    <property type="match status" value="1"/>
</dbReference>
<comment type="subcellular location">
    <subcellularLocation>
        <location evidence="6">Nucleus</location>
    </subcellularLocation>
</comment>
<dbReference type="GO" id="GO:0006144">
    <property type="term" value="P:purine nucleobase metabolic process"/>
    <property type="evidence" value="ECO:0007669"/>
    <property type="project" value="TreeGrafter"/>
</dbReference>
<keyword evidence="6" id="KW-0660">Purine salvage</keyword>
<sequence>MHIRELPVCSLFLSISWFFTLIMESPQENILFGMGNPLLDITAVVDKEFLDKYSLKANDQILAEGKHKEL</sequence>
<dbReference type="GO" id="GO:0004001">
    <property type="term" value="F:adenosine kinase activity"/>
    <property type="evidence" value="ECO:0007669"/>
    <property type="project" value="UniProtKB-UniRule"/>
</dbReference>
<evidence type="ECO:0000256" key="7">
    <source>
        <dbReference type="SAM" id="SignalP"/>
    </source>
</evidence>
<dbReference type="OMA" id="SISWFFT"/>
<dbReference type="GO" id="GO:0044209">
    <property type="term" value="P:AMP salvage"/>
    <property type="evidence" value="ECO:0007669"/>
    <property type="project" value="UniProtKB-UniRule"/>
</dbReference>
<evidence type="ECO:0000256" key="2">
    <source>
        <dbReference type="ARBA" id="ARBA00022679"/>
    </source>
</evidence>
<comment type="subunit">
    <text evidence="6">Monomer.</text>
</comment>
<dbReference type="UniPathway" id="UPA00588">
    <property type="reaction ID" value="UER00659"/>
</dbReference>
<keyword evidence="6" id="KW-0539">Nucleus</keyword>
<dbReference type="InterPro" id="IPR001805">
    <property type="entry name" value="Adenokinase"/>
</dbReference>
<dbReference type="GeneTree" id="ENSGT00940000170774"/>
<dbReference type="GO" id="GO:0005829">
    <property type="term" value="C:cytosol"/>
    <property type="evidence" value="ECO:0007669"/>
    <property type="project" value="TreeGrafter"/>
</dbReference>
<keyword evidence="5 6" id="KW-0067">ATP-binding</keyword>
<feature type="signal peptide" evidence="7">
    <location>
        <begin position="1"/>
        <end position="24"/>
    </location>
</feature>
<evidence type="ECO:0000256" key="1">
    <source>
        <dbReference type="ARBA" id="ARBA00010688"/>
    </source>
</evidence>
<dbReference type="EC" id="2.7.1.20" evidence="6"/>
<reference evidence="9" key="3">
    <citation type="submission" date="2018-12" db="EMBL/GenBank/DDBJ databases">
        <title>G10K-VGP greater horseshoe bat female genome, primary haplotype.</title>
        <authorList>
            <person name="Teeling E."/>
            <person name="Myers G."/>
            <person name="Vernes S."/>
            <person name="Pippel M."/>
            <person name="Winkler S."/>
            <person name="Fedrigo O."/>
            <person name="Rhie A."/>
            <person name="Koren S."/>
            <person name="Phillippy A."/>
            <person name="Lewin H."/>
            <person name="Damas J."/>
            <person name="Howe K."/>
            <person name="Mountcastle J."/>
            <person name="Jarvis E.D."/>
        </authorList>
    </citation>
    <scope>NUCLEOTIDE SEQUENCE [LARGE SCALE GENOMIC DNA]</scope>
</reference>
<dbReference type="GO" id="GO:0006166">
    <property type="term" value="P:purine ribonucleoside salvage"/>
    <property type="evidence" value="ECO:0007669"/>
    <property type="project" value="UniProtKB-KW"/>
</dbReference>
<dbReference type="PANTHER" id="PTHR45769">
    <property type="entry name" value="ADENOSINE KINASE"/>
    <property type="match status" value="1"/>
</dbReference>
<dbReference type="GO" id="GO:0005634">
    <property type="term" value="C:nucleus"/>
    <property type="evidence" value="ECO:0007669"/>
    <property type="project" value="UniProtKB-SubCell"/>
</dbReference>
<comment type="function">
    <text evidence="6">ATP dependent phosphorylation of adenosine and other related nucleoside analogs to monophosphate derivatives.</text>
</comment>
<dbReference type="Ensembl" id="ENSRFET00010025959.1">
    <property type="protein sequence ID" value="ENSRFEP00010023868.1"/>
    <property type="gene ID" value="ENSRFEG00010015952.1"/>
</dbReference>
<keyword evidence="3 6" id="KW-0547">Nucleotide-binding</keyword>
<protein>
    <recommendedName>
        <fullName evidence="6">Adenosine kinase</fullName>
        <shortName evidence="6">AK</shortName>
        <ecNumber evidence="6">2.7.1.20</ecNumber>
    </recommendedName>
    <alternativeName>
        <fullName evidence="6">Adenosine 5'-phosphotransferase</fullName>
    </alternativeName>
</protein>
<reference evidence="8 9" key="2">
    <citation type="journal article" date="2018" name="Annu Rev Anim Biosci">
        <title>Bat Biology, Genomes, and the Bat1K Project: To Generate Chromosome-Level Genomes for All Living Bat Species.</title>
        <authorList>
            <person name="Teeling E.C."/>
            <person name="Vernes S.C."/>
            <person name="Davalos L.M."/>
            <person name="Ray D.A."/>
            <person name="Gilbert M.T.P."/>
            <person name="Myers E."/>
        </authorList>
    </citation>
    <scope>NUCLEOTIDE SEQUENCE</scope>
</reference>
<comment type="pathway">
    <text evidence="6">Purine metabolism; AMP biosynthesis via salvage pathway; AMP from adenosine: step 1/1.</text>
</comment>
<reference evidence="8" key="5">
    <citation type="submission" date="2025-09" db="UniProtKB">
        <authorList>
            <consortium name="Ensembl"/>
        </authorList>
    </citation>
    <scope>IDENTIFICATION</scope>
</reference>
<keyword evidence="4 6" id="KW-0418">Kinase</keyword>
<comment type="catalytic activity">
    <reaction evidence="6">
        <text>adenosine + ATP = AMP + ADP + H(+)</text>
        <dbReference type="Rhea" id="RHEA:20824"/>
        <dbReference type="ChEBI" id="CHEBI:15378"/>
        <dbReference type="ChEBI" id="CHEBI:16335"/>
        <dbReference type="ChEBI" id="CHEBI:30616"/>
        <dbReference type="ChEBI" id="CHEBI:456215"/>
        <dbReference type="ChEBI" id="CHEBI:456216"/>
        <dbReference type="EC" id="2.7.1.20"/>
    </reaction>
</comment>
<evidence type="ECO:0000256" key="6">
    <source>
        <dbReference type="RuleBase" id="RU368116"/>
    </source>
</evidence>
<keyword evidence="7" id="KW-0732">Signal</keyword>
<comment type="cofactor">
    <cofactor evidence="6">
        <name>Mg(2+)</name>
        <dbReference type="ChEBI" id="CHEBI:18420"/>
    </cofactor>
    <text evidence="6">Binds 3 Mg(2+) ions per subunit.</text>
</comment>
<dbReference type="GO" id="GO:0005524">
    <property type="term" value="F:ATP binding"/>
    <property type="evidence" value="ECO:0007669"/>
    <property type="project" value="UniProtKB-UniRule"/>
</dbReference>
<dbReference type="PANTHER" id="PTHR45769:SF3">
    <property type="entry name" value="ADENOSINE KINASE"/>
    <property type="match status" value="1"/>
</dbReference>
<feature type="chain" id="PRO_5025495569" description="Adenosine kinase" evidence="7">
    <location>
        <begin position="25"/>
        <end position="70"/>
    </location>
</feature>
<evidence type="ECO:0000256" key="4">
    <source>
        <dbReference type="ARBA" id="ARBA00022777"/>
    </source>
</evidence>
<keyword evidence="9" id="KW-1185">Reference proteome</keyword>
<name>A0A671FN11_RHIFE</name>
<proteinExistence type="inferred from homology"/>
<organism evidence="8 9">
    <name type="scientific">Rhinolophus ferrumequinum</name>
    <name type="common">Greater horseshoe bat</name>
    <dbReference type="NCBI Taxonomy" id="59479"/>
    <lineage>
        <taxon>Eukaryota</taxon>
        <taxon>Metazoa</taxon>
        <taxon>Chordata</taxon>
        <taxon>Craniata</taxon>
        <taxon>Vertebrata</taxon>
        <taxon>Euteleostomi</taxon>
        <taxon>Mammalia</taxon>
        <taxon>Eutheria</taxon>
        <taxon>Laurasiatheria</taxon>
        <taxon>Chiroptera</taxon>
        <taxon>Yinpterochiroptera</taxon>
        <taxon>Rhinolophoidea</taxon>
        <taxon>Rhinolophidae</taxon>
        <taxon>Rhinolophinae</taxon>
        <taxon>Rhinolophus</taxon>
    </lineage>
</organism>
<evidence type="ECO:0000313" key="9">
    <source>
        <dbReference type="Proteomes" id="UP000472240"/>
    </source>
</evidence>
<evidence type="ECO:0000256" key="5">
    <source>
        <dbReference type="ARBA" id="ARBA00022840"/>
    </source>
</evidence>
<comment type="similarity">
    <text evidence="1 6">Belongs to the carbohydrate kinase PfkB family.</text>
</comment>
<dbReference type="InParanoid" id="A0A671FN11"/>
<dbReference type="AlphaFoldDB" id="A0A671FN11"/>
<accession>A0A671FN11</accession>
<evidence type="ECO:0000256" key="3">
    <source>
        <dbReference type="ARBA" id="ARBA00022741"/>
    </source>
</evidence>
<dbReference type="Proteomes" id="UP000472240">
    <property type="component" value="Chromosome 12"/>
</dbReference>
<reference evidence="8" key="4">
    <citation type="submission" date="2025-08" db="UniProtKB">
        <authorList>
            <consortium name="Ensembl"/>
        </authorList>
    </citation>
    <scope>IDENTIFICATION</scope>
</reference>